<reference evidence="1" key="1">
    <citation type="submission" date="2020-04" db="EMBL/GenBank/DDBJ databases">
        <authorList>
            <person name="Chiriac C."/>
            <person name="Salcher M."/>
            <person name="Ghai R."/>
            <person name="Kavagutti S V."/>
        </authorList>
    </citation>
    <scope>NUCLEOTIDE SEQUENCE</scope>
</reference>
<name>A0A6J5MYV6_9CAUD</name>
<proteinExistence type="predicted"/>
<dbReference type="EMBL" id="LR796537">
    <property type="protein sequence ID" value="CAB4150160.1"/>
    <property type="molecule type" value="Genomic_DNA"/>
</dbReference>
<evidence type="ECO:0000313" key="1">
    <source>
        <dbReference type="EMBL" id="CAB4150160.1"/>
    </source>
</evidence>
<keyword evidence="1" id="KW-0449">Lipoprotein</keyword>
<sequence length="127" mass="13343">MDESKMSTQHKLSKYTQGALLVLLAASFSTVKADSWTGKDKQAHAIVGAAVGTITTMVTKDSRTGCAASAGIGLAKEVYDSQNRATHTVSFKDFAVTAIAGCLTAAGTGWSIIPKEKGMNIAYTYTF</sequence>
<protein>
    <submittedName>
        <fullName evidence="1">Lipoprotein</fullName>
    </submittedName>
</protein>
<organism evidence="1">
    <name type="scientific">uncultured Caudovirales phage</name>
    <dbReference type="NCBI Taxonomy" id="2100421"/>
    <lineage>
        <taxon>Viruses</taxon>
        <taxon>Duplodnaviria</taxon>
        <taxon>Heunggongvirae</taxon>
        <taxon>Uroviricota</taxon>
        <taxon>Caudoviricetes</taxon>
        <taxon>Peduoviridae</taxon>
        <taxon>Maltschvirus</taxon>
        <taxon>Maltschvirus maltsch</taxon>
    </lineage>
</organism>
<accession>A0A6J5MYV6</accession>
<gene>
    <name evidence="1" type="ORF">UFOVP562_47</name>
</gene>